<organism evidence="1 2">
    <name type="scientific">Ralstonia insidiosa</name>
    <dbReference type="NCBI Taxonomy" id="190721"/>
    <lineage>
        <taxon>Bacteria</taxon>
        <taxon>Pseudomonadati</taxon>
        <taxon>Pseudomonadota</taxon>
        <taxon>Betaproteobacteria</taxon>
        <taxon>Burkholderiales</taxon>
        <taxon>Burkholderiaceae</taxon>
        <taxon>Ralstonia</taxon>
    </lineage>
</organism>
<dbReference type="Proteomes" id="UP000078572">
    <property type="component" value="Chromosome 1"/>
</dbReference>
<gene>
    <name evidence="1" type="ORF">A9Y76_03410</name>
</gene>
<evidence type="ECO:0000313" key="2">
    <source>
        <dbReference type="Proteomes" id="UP000078572"/>
    </source>
</evidence>
<reference evidence="2" key="1">
    <citation type="submission" date="2016-06" db="EMBL/GenBank/DDBJ databases">
        <authorList>
            <person name="Xu Y."/>
            <person name="Nagy A."/>
            <person name="Yan X."/>
            <person name="Kim S.W."/>
            <person name="Haley B."/>
            <person name="Liu N.T."/>
            <person name="Nou X."/>
        </authorList>
    </citation>
    <scope>NUCLEOTIDE SEQUENCE [LARGE SCALE GENOMIC DNA]</scope>
    <source>
        <strain evidence="2">ATCC 49129</strain>
    </source>
</reference>
<dbReference type="AlphaFoldDB" id="A0A191ZU10"/>
<proteinExistence type="predicted"/>
<protein>
    <submittedName>
        <fullName evidence="1">Uncharacterized protein</fullName>
    </submittedName>
</protein>
<keyword evidence="2" id="KW-1185">Reference proteome</keyword>
<name>A0A191ZU10_9RALS</name>
<sequence length="82" mass="9277">MYPCRKMAVMIDGNTRIDYASLANHGIYIDNRSGHHDGARADLRELADARLGVNNSSKRHSCCPKLLLFPPAHRTIANRYMH</sequence>
<dbReference type="EMBL" id="CP016022">
    <property type="protein sequence ID" value="ANJ71584.1"/>
    <property type="molecule type" value="Genomic_DNA"/>
</dbReference>
<accession>A0A191ZU10</accession>
<evidence type="ECO:0000313" key="1">
    <source>
        <dbReference type="EMBL" id="ANJ71584.1"/>
    </source>
</evidence>